<dbReference type="AlphaFoldDB" id="G0LF40"/>
<evidence type="ECO:0000256" key="1">
    <source>
        <dbReference type="PROSITE-ProRule" id="PRU00285"/>
    </source>
</evidence>
<reference evidence="5 6" key="1">
    <citation type="journal article" date="2011" name="PLoS ONE">
        <title>Haloquadratum walsbyi: limited diversity in a global pond.</title>
        <authorList>
            <person name="Dyall-Smith M."/>
            <person name="Pfeiffer F."/>
            <person name="Klee K."/>
            <person name="Palm P."/>
            <person name="Gross K."/>
            <person name="Schuster S.C."/>
            <person name="Rampp M."/>
            <person name="Oesterhelt D."/>
        </authorList>
    </citation>
    <scope>NUCLEOTIDE SEQUENCE [LARGE SCALE GENOMIC DNA]</scope>
    <source>
        <strain evidence="6">DSM 16854 / JCM 12705 / C23</strain>
    </source>
</reference>
<dbReference type="InterPro" id="IPR002068">
    <property type="entry name" value="A-crystallin/Hsp20_dom"/>
</dbReference>
<organism evidence="5 6">
    <name type="scientific">Haloquadratum walsbyi (strain DSM 16854 / JCM 12705 / C23)</name>
    <dbReference type="NCBI Taxonomy" id="768065"/>
    <lineage>
        <taxon>Archaea</taxon>
        <taxon>Methanobacteriati</taxon>
        <taxon>Methanobacteriota</taxon>
        <taxon>Stenosarchaea group</taxon>
        <taxon>Halobacteria</taxon>
        <taxon>Halobacteriales</taxon>
        <taxon>Haloferacaceae</taxon>
        <taxon>Haloquadratum</taxon>
    </lineage>
</organism>
<dbReference type="Proteomes" id="UP000007954">
    <property type="component" value="Chromosome"/>
</dbReference>
<dbReference type="CDD" id="cd06464">
    <property type="entry name" value="ACD_sHsps-like"/>
    <property type="match status" value="1"/>
</dbReference>
<dbReference type="Gene3D" id="2.60.40.790">
    <property type="match status" value="1"/>
</dbReference>
<dbReference type="InterPro" id="IPR008978">
    <property type="entry name" value="HSP20-like_chaperone"/>
</dbReference>
<sequence>MLNICMSPLRDALQELPSAVFADLLESADAYLVVLDLPGVTADTTTLSVDRGRLSVEARREKDLPSDEDFRYIREERSLFLDVDLPLPPDATGSGASAEMDRGVLEITLPKRDAAPDQTIPISSPEGA</sequence>
<dbReference type="EMBL" id="FR746099">
    <property type="protein sequence ID" value="CCC41603.1"/>
    <property type="molecule type" value="Genomic_DNA"/>
</dbReference>
<dbReference type="Pfam" id="PF00011">
    <property type="entry name" value="HSP20"/>
    <property type="match status" value="1"/>
</dbReference>
<comment type="similarity">
    <text evidence="1 2">Belongs to the small heat shock protein (HSP20) family.</text>
</comment>
<feature type="region of interest" description="Disordered" evidence="3">
    <location>
        <begin position="109"/>
        <end position="128"/>
    </location>
</feature>
<proteinExistence type="inferred from homology"/>
<evidence type="ECO:0000256" key="3">
    <source>
        <dbReference type="SAM" id="MobiDB-lite"/>
    </source>
</evidence>
<dbReference type="SUPFAM" id="SSF49764">
    <property type="entry name" value="HSP20-like chaperones"/>
    <property type="match status" value="1"/>
</dbReference>
<name>G0LF40_HALWC</name>
<evidence type="ECO:0000259" key="4">
    <source>
        <dbReference type="PROSITE" id="PS01031"/>
    </source>
</evidence>
<evidence type="ECO:0000313" key="6">
    <source>
        <dbReference type="Proteomes" id="UP000007954"/>
    </source>
</evidence>
<protein>
    <submittedName>
        <fullName evidence="5">Hsp20-type molecular chaperone</fullName>
    </submittedName>
</protein>
<accession>G0LF40</accession>
<feature type="domain" description="SHSP" evidence="4">
    <location>
        <begin position="11"/>
        <end position="125"/>
    </location>
</feature>
<evidence type="ECO:0000313" key="5">
    <source>
        <dbReference type="EMBL" id="CCC41603.1"/>
    </source>
</evidence>
<gene>
    <name evidence="5" type="primary">hsp20C</name>
    <name evidence="5" type="ordered locus">Hqrw_3870</name>
</gene>
<evidence type="ECO:0000256" key="2">
    <source>
        <dbReference type="RuleBase" id="RU003616"/>
    </source>
</evidence>
<dbReference type="HOGENOM" id="CLU_046737_9_1_2"/>
<dbReference type="PROSITE" id="PS01031">
    <property type="entry name" value="SHSP"/>
    <property type="match status" value="1"/>
</dbReference>
<dbReference type="KEGG" id="hwc:Hqrw_3870"/>